<evidence type="ECO:0000313" key="2">
    <source>
        <dbReference type="WBParaSite" id="ES5_v2.g16386.t1"/>
    </source>
</evidence>
<name>A0AC34FGG4_9BILA</name>
<accession>A0AC34FGG4</accession>
<sequence length="290" mass="33889">MNNLQGALRSHPNAEYTFKNPCRQLFDLPYPIIKYMIQNPTGAAWKKLIQTCKYFFSKNAVFPVRKISISAEQWVADGEHFNPEQAFPRLWLYDTFEVGYINANKTIVSSLIPKLFKCHVKIISIFCQSISWNDYKFLTSSGTFESLDFDWCSIKYPDGTDVTMDKLLENVQYLEKFENFGALFQPDTTKKLIKILPGIKNLHSFKLYALDESFDFASFIDFIMNNKSIDIYIGFITELKFSDGYKQILGESFAKIVANPLQMLPYIFCYGFRDDQYNAYQKFYLEMKNQ</sequence>
<dbReference type="WBParaSite" id="ES5_v2.g16386.t1">
    <property type="protein sequence ID" value="ES5_v2.g16386.t1"/>
    <property type="gene ID" value="ES5_v2.g16386"/>
</dbReference>
<proteinExistence type="predicted"/>
<reference evidence="2" key="1">
    <citation type="submission" date="2022-11" db="UniProtKB">
        <authorList>
            <consortium name="WormBaseParasite"/>
        </authorList>
    </citation>
    <scope>IDENTIFICATION</scope>
</reference>
<dbReference type="Proteomes" id="UP000887579">
    <property type="component" value="Unplaced"/>
</dbReference>
<evidence type="ECO:0000313" key="1">
    <source>
        <dbReference type="Proteomes" id="UP000887579"/>
    </source>
</evidence>
<organism evidence="1 2">
    <name type="scientific">Panagrolaimus sp. ES5</name>
    <dbReference type="NCBI Taxonomy" id="591445"/>
    <lineage>
        <taxon>Eukaryota</taxon>
        <taxon>Metazoa</taxon>
        <taxon>Ecdysozoa</taxon>
        <taxon>Nematoda</taxon>
        <taxon>Chromadorea</taxon>
        <taxon>Rhabditida</taxon>
        <taxon>Tylenchina</taxon>
        <taxon>Panagrolaimomorpha</taxon>
        <taxon>Panagrolaimoidea</taxon>
        <taxon>Panagrolaimidae</taxon>
        <taxon>Panagrolaimus</taxon>
    </lineage>
</organism>
<protein>
    <submittedName>
        <fullName evidence="2">Uncharacterized protein</fullName>
    </submittedName>
</protein>